<comment type="similarity">
    <text evidence="1 5 6">Belongs to the peptidase S8 family.</text>
</comment>
<feature type="active site" description="Charge relay system" evidence="5">
    <location>
        <position position="213"/>
    </location>
</feature>
<evidence type="ECO:0000256" key="5">
    <source>
        <dbReference type="PROSITE-ProRule" id="PRU01240"/>
    </source>
</evidence>
<comment type="caution">
    <text evidence="10">The sequence shown here is derived from an EMBL/GenBank/DDBJ whole genome shotgun (WGS) entry which is preliminary data.</text>
</comment>
<dbReference type="Pfam" id="PF05922">
    <property type="entry name" value="Inhibitor_I9"/>
    <property type="match status" value="1"/>
</dbReference>
<dbReference type="InterPro" id="IPR036852">
    <property type="entry name" value="Peptidase_S8/S53_dom_sf"/>
</dbReference>
<evidence type="ECO:0000313" key="11">
    <source>
        <dbReference type="Proteomes" id="UP000805614"/>
    </source>
</evidence>
<dbReference type="InterPro" id="IPR000209">
    <property type="entry name" value="Peptidase_S8/S53_dom"/>
</dbReference>
<feature type="active site" description="Charge relay system" evidence="5">
    <location>
        <position position="370"/>
    </location>
</feature>
<dbReference type="PROSITE" id="PS00138">
    <property type="entry name" value="SUBTILASE_SER"/>
    <property type="match status" value="1"/>
</dbReference>
<feature type="region of interest" description="Disordered" evidence="7">
    <location>
        <begin position="406"/>
        <end position="425"/>
    </location>
</feature>
<dbReference type="Gene3D" id="3.30.70.80">
    <property type="entry name" value="Peptidase S8 propeptide/proteinase inhibitor I9"/>
    <property type="match status" value="1"/>
</dbReference>
<dbReference type="InterPro" id="IPR010259">
    <property type="entry name" value="S8pro/Inhibitor_I9"/>
</dbReference>
<sequence>MADSPPKVQSHKWSGGLMTHPPLSRLSTWVRRGVAIGAAAALALTWAGPAQAADGSIRSPGDAEYVPGSFIVVLKDASASRAVVGSDARSLTARHGGALERTFGAALRGFAVKSTEAQARRLAGDSRVAFVQRNLIHRANAVQPNPPSWGLDRVDQRNLPLNQSYEYSTTAAGVRAYVIDTGIRTTHSDFGGRASIGFDAVGDGQNGQDCNGHGTHVAGTVGGGAFGVAKGVGLVGVRVLNCEGSGTTAQVAAGIDWVTANAQKPAVANMSLGGGADTALDNAVVRSIGSGVSYAIAAGNGLFGLFPQNACSTSPARVPAAITVSVTDNTDTKASWGNYGTCVDIFAPGIDITSAWNTNDTATNTISGTSMSTPHVAGAAALYLAGHPNATPQQVRDALVNNATTGVVKSPGSGSPNKLLYTPGL</sequence>
<dbReference type="InterPro" id="IPR022398">
    <property type="entry name" value="Peptidase_S8_His-AS"/>
</dbReference>
<evidence type="ECO:0000256" key="2">
    <source>
        <dbReference type="ARBA" id="ARBA00022670"/>
    </source>
</evidence>
<dbReference type="InterPro" id="IPR023827">
    <property type="entry name" value="Peptidase_S8_Asp-AS"/>
</dbReference>
<dbReference type="SUPFAM" id="SSF52743">
    <property type="entry name" value="Subtilisin-like"/>
    <property type="match status" value="1"/>
</dbReference>
<evidence type="ECO:0000259" key="9">
    <source>
        <dbReference type="Pfam" id="PF05922"/>
    </source>
</evidence>
<dbReference type="InterPro" id="IPR015500">
    <property type="entry name" value="Peptidase_S8_subtilisin-rel"/>
</dbReference>
<dbReference type="InterPro" id="IPR037045">
    <property type="entry name" value="S8pro/Inhibitor_I9_sf"/>
</dbReference>
<name>A0ABR7LHV8_9ACTN</name>
<dbReference type="EMBL" id="JABVEC010000001">
    <property type="protein sequence ID" value="MBC6464080.1"/>
    <property type="molecule type" value="Genomic_DNA"/>
</dbReference>
<dbReference type="PRINTS" id="PR00723">
    <property type="entry name" value="SUBTILISIN"/>
</dbReference>
<dbReference type="PROSITE" id="PS00137">
    <property type="entry name" value="SUBTILASE_HIS"/>
    <property type="match status" value="1"/>
</dbReference>
<protein>
    <submittedName>
        <fullName evidence="10">S8 family peptidase</fullName>
    </submittedName>
</protein>
<dbReference type="SUPFAM" id="SSF54897">
    <property type="entry name" value="Protease propeptides/inhibitors"/>
    <property type="match status" value="1"/>
</dbReference>
<feature type="active site" description="Charge relay system" evidence="5">
    <location>
        <position position="180"/>
    </location>
</feature>
<dbReference type="InterPro" id="IPR050131">
    <property type="entry name" value="Peptidase_S8_subtilisin-like"/>
</dbReference>
<dbReference type="PROSITE" id="PS00136">
    <property type="entry name" value="SUBTILASE_ASP"/>
    <property type="match status" value="1"/>
</dbReference>
<dbReference type="PANTHER" id="PTHR43806">
    <property type="entry name" value="PEPTIDASE S8"/>
    <property type="match status" value="1"/>
</dbReference>
<dbReference type="PANTHER" id="PTHR43806:SF11">
    <property type="entry name" value="CEREVISIN-RELATED"/>
    <property type="match status" value="1"/>
</dbReference>
<evidence type="ECO:0000256" key="6">
    <source>
        <dbReference type="RuleBase" id="RU003355"/>
    </source>
</evidence>
<feature type="domain" description="Inhibitor I9" evidence="9">
    <location>
        <begin position="69"/>
        <end position="135"/>
    </location>
</feature>
<gene>
    <name evidence="10" type="ORF">HKK74_00990</name>
</gene>
<keyword evidence="11" id="KW-1185">Reference proteome</keyword>
<evidence type="ECO:0000256" key="1">
    <source>
        <dbReference type="ARBA" id="ARBA00011073"/>
    </source>
</evidence>
<evidence type="ECO:0000313" key="10">
    <source>
        <dbReference type="EMBL" id="MBC6464080.1"/>
    </source>
</evidence>
<proteinExistence type="inferred from homology"/>
<keyword evidence="3 5" id="KW-0378">Hydrolase</keyword>
<dbReference type="Proteomes" id="UP000805614">
    <property type="component" value="Unassembled WGS sequence"/>
</dbReference>
<organism evidence="10 11">
    <name type="scientific">Actinomadura alba</name>
    <dbReference type="NCBI Taxonomy" id="406431"/>
    <lineage>
        <taxon>Bacteria</taxon>
        <taxon>Bacillati</taxon>
        <taxon>Actinomycetota</taxon>
        <taxon>Actinomycetes</taxon>
        <taxon>Streptosporangiales</taxon>
        <taxon>Thermomonosporaceae</taxon>
        <taxon>Actinomadura</taxon>
    </lineage>
</organism>
<dbReference type="CDD" id="cd04077">
    <property type="entry name" value="Peptidases_S8_PCSK9_ProteinaseK_like"/>
    <property type="match status" value="1"/>
</dbReference>
<feature type="domain" description="Peptidase S8/S53" evidence="8">
    <location>
        <begin position="178"/>
        <end position="406"/>
    </location>
</feature>
<evidence type="ECO:0000256" key="4">
    <source>
        <dbReference type="ARBA" id="ARBA00022825"/>
    </source>
</evidence>
<accession>A0ABR7LHV8</accession>
<reference evidence="10 11" key="1">
    <citation type="submission" date="2020-06" db="EMBL/GenBank/DDBJ databases">
        <title>Actinomadura xiongansis sp. nov., isolated from soil of Baiyangdian.</title>
        <authorList>
            <person name="Zhang X."/>
        </authorList>
    </citation>
    <scope>NUCLEOTIDE SEQUENCE [LARGE SCALE GENOMIC DNA]</scope>
    <source>
        <strain evidence="10 11">HBUM206468</strain>
    </source>
</reference>
<feature type="compositionally biased region" description="Polar residues" evidence="7">
    <location>
        <begin position="406"/>
        <end position="416"/>
    </location>
</feature>
<dbReference type="PROSITE" id="PS51892">
    <property type="entry name" value="SUBTILASE"/>
    <property type="match status" value="1"/>
</dbReference>
<keyword evidence="2 5" id="KW-0645">Protease</keyword>
<dbReference type="Gene3D" id="3.40.50.200">
    <property type="entry name" value="Peptidase S8/S53 domain"/>
    <property type="match status" value="1"/>
</dbReference>
<keyword evidence="4 5" id="KW-0720">Serine protease</keyword>
<dbReference type="InterPro" id="IPR034193">
    <property type="entry name" value="PCSK9_ProteinaseK-like"/>
</dbReference>
<dbReference type="Pfam" id="PF00082">
    <property type="entry name" value="Peptidase_S8"/>
    <property type="match status" value="1"/>
</dbReference>
<evidence type="ECO:0000259" key="8">
    <source>
        <dbReference type="Pfam" id="PF00082"/>
    </source>
</evidence>
<evidence type="ECO:0000256" key="7">
    <source>
        <dbReference type="SAM" id="MobiDB-lite"/>
    </source>
</evidence>
<dbReference type="InterPro" id="IPR023828">
    <property type="entry name" value="Peptidase_S8_Ser-AS"/>
</dbReference>
<evidence type="ECO:0000256" key="3">
    <source>
        <dbReference type="ARBA" id="ARBA00022801"/>
    </source>
</evidence>